<evidence type="ECO:0000313" key="11">
    <source>
        <dbReference type="Proteomes" id="UP000675968"/>
    </source>
</evidence>
<sequence>MKPTKNDFSLELAAYLSEKDFVYGPEPELYGGIAGFYTYGPLGKRLKNNIETVIRKAFNVNGFFEIEYPLIAPAAVWKASGHLANFSDPTIECSKCNSSFRADKLVEEATGTSDAGHLTDEQLVNQIREHDLKCLNCKGRFNLEIKRYSLMLKTTIGSDIEAYNRPETATTTYLPFKHYLNFFRNRLPFTVFQIGKAFRNEISPRQHLLRMREFTQAESQFFIAPESKHTWEKFSKIENETLPFWTEDAQKKGQPLQIIKLKDALAKKILKNKAYAWNLWLSYHIFTEMGIPVQKIRLRQHYSDERAFYSDDTWDLEVELNAFGWTELAGISDRTDYDLKQHAKHSNQKLVARSPENVEFVPHVIEIAFGVDRPVFALCDLFYSKREQDEKRTILAFPPKMAPIQVAVFPLVKKDGLDDKAEQLYRSLENQFLCYFDDSGSIGKRYSRMDAVGTPYCITIDYDSMQHQDVTVRERDSMKQERVKLSELEKYLFQRLQK</sequence>
<evidence type="ECO:0000259" key="9">
    <source>
        <dbReference type="PROSITE" id="PS50862"/>
    </source>
</evidence>
<evidence type="ECO:0000256" key="2">
    <source>
        <dbReference type="ARBA" id="ARBA00022490"/>
    </source>
</evidence>
<dbReference type="AlphaFoldDB" id="A0A8T4LAK7"/>
<evidence type="ECO:0000256" key="4">
    <source>
        <dbReference type="ARBA" id="ARBA00022741"/>
    </source>
</evidence>
<dbReference type="GO" id="GO:0004820">
    <property type="term" value="F:glycine-tRNA ligase activity"/>
    <property type="evidence" value="ECO:0007669"/>
    <property type="project" value="UniProtKB-EC"/>
</dbReference>
<dbReference type="GO" id="GO:0044281">
    <property type="term" value="P:small molecule metabolic process"/>
    <property type="evidence" value="ECO:0007669"/>
    <property type="project" value="UniProtKB-ARBA"/>
</dbReference>
<dbReference type="PRINTS" id="PR01043">
    <property type="entry name" value="TRNASYNTHGLY"/>
</dbReference>
<evidence type="ECO:0000256" key="7">
    <source>
        <dbReference type="ARBA" id="ARBA00023146"/>
    </source>
</evidence>
<dbReference type="Gene3D" id="3.30.930.10">
    <property type="entry name" value="Bira Bifunctional Protein, Domain 2"/>
    <property type="match status" value="1"/>
</dbReference>
<dbReference type="Gene3D" id="3.40.50.800">
    <property type="entry name" value="Anticodon-binding domain"/>
    <property type="match status" value="1"/>
</dbReference>
<evidence type="ECO:0000313" key="10">
    <source>
        <dbReference type="EMBL" id="MBS3061750.1"/>
    </source>
</evidence>
<dbReference type="SUPFAM" id="SSF55681">
    <property type="entry name" value="Class II aaRS and biotin synthetases"/>
    <property type="match status" value="1"/>
</dbReference>
<protein>
    <recommendedName>
        <fullName evidence="1">glycine--tRNA ligase</fullName>
        <ecNumber evidence="1">6.1.1.14</ecNumber>
    </recommendedName>
    <alternativeName>
        <fullName evidence="8">Diadenosine tetraphosphate synthetase</fullName>
    </alternativeName>
</protein>
<dbReference type="Pfam" id="PF00587">
    <property type="entry name" value="tRNA-synt_2b"/>
    <property type="match status" value="1"/>
</dbReference>
<dbReference type="PANTHER" id="PTHR10745:SF0">
    <property type="entry name" value="GLYCINE--TRNA LIGASE"/>
    <property type="match status" value="1"/>
</dbReference>
<dbReference type="InterPro" id="IPR036621">
    <property type="entry name" value="Anticodon-bd_dom_sf"/>
</dbReference>
<gene>
    <name evidence="10" type="primary">glyS</name>
    <name evidence="10" type="ORF">J4215_04170</name>
</gene>
<dbReference type="InterPro" id="IPR027031">
    <property type="entry name" value="Gly-tRNA_synthase/POLG2"/>
</dbReference>
<dbReference type="GO" id="GO:0005737">
    <property type="term" value="C:cytoplasm"/>
    <property type="evidence" value="ECO:0007669"/>
    <property type="project" value="InterPro"/>
</dbReference>
<dbReference type="InterPro" id="IPR004154">
    <property type="entry name" value="Anticodon-bd"/>
</dbReference>
<accession>A0A8T4LAK7</accession>
<feature type="domain" description="Aminoacyl-transfer RNA synthetases class-II family profile" evidence="9">
    <location>
        <begin position="35"/>
        <end position="399"/>
    </location>
</feature>
<comment type="caution">
    <text evidence="10">The sequence shown here is derived from an EMBL/GenBank/DDBJ whole genome shotgun (WGS) entry which is preliminary data.</text>
</comment>
<dbReference type="Proteomes" id="UP000675968">
    <property type="component" value="Unassembled WGS sequence"/>
</dbReference>
<name>A0A8T4LAK7_9ARCH</name>
<proteinExistence type="predicted"/>
<keyword evidence="2" id="KW-0963">Cytoplasm</keyword>
<dbReference type="GO" id="GO:0006426">
    <property type="term" value="P:glycyl-tRNA aminoacylation"/>
    <property type="evidence" value="ECO:0007669"/>
    <property type="project" value="InterPro"/>
</dbReference>
<dbReference type="InterPro" id="IPR002314">
    <property type="entry name" value="aa-tRNA-synt_IIb"/>
</dbReference>
<dbReference type="GO" id="GO:0005524">
    <property type="term" value="F:ATP binding"/>
    <property type="evidence" value="ECO:0007669"/>
    <property type="project" value="UniProtKB-KW"/>
</dbReference>
<keyword evidence="6" id="KW-0648">Protein biosynthesis</keyword>
<dbReference type="FunFam" id="3.40.50.800:FF:000002">
    <property type="entry name" value="Glycine--tRNA ligase"/>
    <property type="match status" value="1"/>
</dbReference>
<dbReference type="EMBL" id="JAGVWC010000010">
    <property type="protein sequence ID" value="MBS3061750.1"/>
    <property type="molecule type" value="Genomic_DNA"/>
</dbReference>
<dbReference type="Pfam" id="PF03129">
    <property type="entry name" value="HGTP_anticodon"/>
    <property type="match status" value="1"/>
</dbReference>
<dbReference type="PROSITE" id="PS50862">
    <property type="entry name" value="AA_TRNA_LIGASE_II"/>
    <property type="match status" value="1"/>
</dbReference>
<reference evidence="10" key="1">
    <citation type="submission" date="2021-03" db="EMBL/GenBank/DDBJ databases">
        <authorList>
            <person name="Jaffe A."/>
        </authorList>
    </citation>
    <scope>NUCLEOTIDE SEQUENCE</scope>
    <source>
        <strain evidence="10">RIFCSPLOWO2_01_FULL_AR10_48_17</strain>
    </source>
</reference>
<organism evidence="10 11">
    <name type="scientific">Candidatus Iainarchaeum sp</name>
    <dbReference type="NCBI Taxonomy" id="3101447"/>
    <lineage>
        <taxon>Archaea</taxon>
        <taxon>Candidatus Iainarchaeota</taxon>
        <taxon>Candidatus Iainarchaeia</taxon>
        <taxon>Candidatus Iainarchaeales</taxon>
        <taxon>Candidatus Iainarchaeaceae</taxon>
        <taxon>Candidatus Iainarchaeum</taxon>
    </lineage>
</organism>
<dbReference type="PANTHER" id="PTHR10745">
    <property type="entry name" value="GLYCYL-TRNA SYNTHETASE/DNA POLYMERASE SUBUNIT GAMMA-2"/>
    <property type="match status" value="1"/>
</dbReference>
<dbReference type="CDD" id="cd00858">
    <property type="entry name" value="GlyRS_anticodon"/>
    <property type="match status" value="1"/>
</dbReference>
<evidence type="ECO:0000256" key="6">
    <source>
        <dbReference type="ARBA" id="ARBA00022917"/>
    </source>
</evidence>
<dbReference type="InterPro" id="IPR045864">
    <property type="entry name" value="aa-tRNA-synth_II/BPL/LPL"/>
</dbReference>
<keyword evidence="5" id="KW-0067">ATP-binding</keyword>
<dbReference type="InterPro" id="IPR006195">
    <property type="entry name" value="aa-tRNA-synth_II"/>
</dbReference>
<dbReference type="NCBIfam" id="NF003211">
    <property type="entry name" value="PRK04173.1"/>
    <property type="match status" value="1"/>
</dbReference>
<dbReference type="SUPFAM" id="SSF52954">
    <property type="entry name" value="Class II aaRS ABD-related"/>
    <property type="match status" value="1"/>
</dbReference>
<evidence type="ECO:0000256" key="5">
    <source>
        <dbReference type="ARBA" id="ARBA00022840"/>
    </source>
</evidence>
<keyword evidence="3 10" id="KW-0436">Ligase</keyword>
<dbReference type="NCBIfam" id="TIGR00389">
    <property type="entry name" value="glyS_dimeric"/>
    <property type="match status" value="1"/>
</dbReference>
<evidence type="ECO:0000256" key="3">
    <source>
        <dbReference type="ARBA" id="ARBA00022598"/>
    </source>
</evidence>
<keyword evidence="7" id="KW-0030">Aminoacyl-tRNA synthetase</keyword>
<dbReference type="EC" id="6.1.1.14" evidence="1"/>
<evidence type="ECO:0000256" key="8">
    <source>
        <dbReference type="ARBA" id="ARBA00030057"/>
    </source>
</evidence>
<keyword evidence="4" id="KW-0547">Nucleotide-binding</keyword>
<evidence type="ECO:0000256" key="1">
    <source>
        <dbReference type="ARBA" id="ARBA00012829"/>
    </source>
</evidence>
<reference evidence="10" key="2">
    <citation type="submission" date="2021-05" db="EMBL/GenBank/DDBJ databases">
        <title>Protein family content uncovers lineage relationships and bacterial pathway maintenance mechanisms in DPANN archaea.</title>
        <authorList>
            <person name="Castelle C.J."/>
            <person name="Meheust R."/>
            <person name="Jaffe A.L."/>
            <person name="Seitz K."/>
            <person name="Gong X."/>
            <person name="Baker B.J."/>
            <person name="Banfield J.F."/>
        </authorList>
    </citation>
    <scope>NUCLEOTIDE SEQUENCE</scope>
    <source>
        <strain evidence="10">RIFCSPLOWO2_01_FULL_AR10_48_17</strain>
    </source>
</reference>
<dbReference type="InterPro" id="IPR002315">
    <property type="entry name" value="tRNA-synt_gly"/>
</dbReference>